<dbReference type="AlphaFoldDB" id="A0A1E3QF77"/>
<feature type="transmembrane region" description="Helical" evidence="2">
    <location>
        <begin position="49"/>
        <end position="67"/>
    </location>
</feature>
<evidence type="ECO:0000313" key="4">
    <source>
        <dbReference type="Proteomes" id="UP000094385"/>
    </source>
</evidence>
<dbReference type="Proteomes" id="UP000094385">
    <property type="component" value="Unassembled WGS sequence"/>
</dbReference>
<name>A0A1E3QF77_LIPST</name>
<keyword evidence="2" id="KW-0812">Transmembrane</keyword>
<feature type="compositionally biased region" description="Polar residues" evidence="1">
    <location>
        <begin position="1"/>
        <end position="15"/>
    </location>
</feature>
<proteinExistence type="predicted"/>
<dbReference type="EMBL" id="KV454289">
    <property type="protein sequence ID" value="ODQ76326.1"/>
    <property type="molecule type" value="Genomic_DNA"/>
</dbReference>
<keyword evidence="2" id="KW-1133">Transmembrane helix</keyword>
<organism evidence="3 4">
    <name type="scientific">Lipomyces starkeyi NRRL Y-11557</name>
    <dbReference type="NCBI Taxonomy" id="675824"/>
    <lineage>
        <taxon>Eukaryota</taxon>
        <taxon>Fungi</taxon>
        <taxon>Dikarya</taxon>
        <taxon>Ascomycota</taxon>
        <taxon>Saccharomycotina</taxon>
        <taxon>Lipomycetes</taxon>
        <taxon>Lipomycetales</taxon>
        <taxon>Lipomycetaceae</taxon>
        <taxon>Lipomyces</taxon>
    </lineage>
</organism>
<reference evidence="3 4" key="1">
    <citation type="journal article" date="2016" name="Proc. Natl. Acad. Sci. U.S.A.">
        <title>Comparative genomics of biotechnologically important yeasts.</title>
        <authorList>
            <person name="Riley R."/>
            <person name="Haridas S."/>
            <person name="Wolfe K.H."/>
            <person name="Lopes M.R."/>
            <person name="Hittinger C.T."/>
            <person name="Goeker M."/>
            <person name="Salamov A.A."/>
            <person name="Wisecaver J.H."/>
            <person name="Long T.M."/>
            <person name="Calvey C.H."/>
            <person name="Aerts A.L."/>
            <person name="Barry K.W."/>
            <person name="Choi C."/>
            <person name="Clum A."/>
            <person name="Coughlan A.Y."/>
            <person name="Deshpande S."/>
            <person name="Douglass A.P."/>
            <person name="Hanson S.J."/>
            <person name="Klenk H.-P."/>
            <person name="LaButti K.M."/>
            <person name="Lapidus A."/>
            <person name="Lindquist E.A."/>
            <person name="Lipzen A.M."/>
            <person name="Meier-Kolthoff J.P."/>
            <person name="Ohm R.A."/>
            <person name="Otillar R.P."/>
            <person name="Pangilinan J.L."/>
            <person name="Peng Y."/>
            <person name="Rokas A."/>
            <person name="Rosa C.A."/>
            <person name="Scheuner C."/>
            <person name="Sibirny A.A."/>
            <person name="Slot J.C."/>
            <person name="Stielow J.B."/>
            <person name="Sun H."/>
            <person name="Kurtzman C.P."/>
            <person name="Blackwell M."/>
            <person name="Grigoriev I.V."/>
            <person name="Jeffries T.W."/>
        </authorList>
    </citation>
    <scope>NUCLEOTIDE SEQUENCE [LARGE SCALE GENOMIC DNA]</scope>
    <source>
        <strain evidence="3 4">NRRL Y-11557</strain>
    </source>
</reference>
<evidence type="ECO:0000256" key="2">
    <source>
        <dbReference type="SAM" id="Phobius"/>
    </source>
</evidence>
<sequence>MLAQWEQNSNRSRTYASPHAPQRDLCVPCYQSVNCKYREFNYTLPITPAQKYIATIFIFALMLILYCKI</sequence>
<protein>
    <submittedName>
        <fullName evidence="3">Uncharacterized protein</fullName>
    </submittedName>
</protein>
<gene>
    <name evidence="3" type="ORF">LIPSTDRAFT_67213</name>
</gene>
<keyword evidence="2" id="KW-0472">Membrane</keyword>
<accession>A0A1E3QF77</accession>
<feature type="region of interest" description="Disordered" evidence="1">
    <location>
        <begin position="1"/>
        <end position="22"/>
    </location>
</feature>
<evidence type="ECO:0000313" key="3">
    <source>
        <dbReference type="EMBL" id="ODQ76326.1"/>
    </source>
</evidence>
<evidence type="ECO:0000256" key="1">
    <source>
        <dbReference type="SAM" id="MobiDB-lite"/>
    </source>
</evidence>
<keyword evidence="4" id="KW-1185">Reference proteome</keyword>